<dbReference type="InterPro" id="IPR046529">
    <property type="entry name" value="DUF6594"/>
</dbReference>
<keyword evidence="4" id="KW-1185">Reference proteome</keyword>
<keyword evidence="1" id="KW-0472">Membrane</keyword>
<reference evidence="4" key="1">
    <citation type="journal article" date="2015" name="BMC Genomics">
        <title>Genomic and transcriptomic analysis of the endophytic fungus Pestalotiopsis fici reveals its lifestyle and high potential for synthesis of natural products.</title>
        <authorList>
            <person name="Wang X."/>
            <person name="Zhang X."/>
            <person name="Liu L."/>
            <person name="Xiang M."/>
            <person name="Wang W."/>
            <person name="Sun X."/>
            <person name="Che Y."/>
            <person name="Guo L."/>
            <person name="Liu G."/>
            <person name="Guo L."/>
            <person name="Wang C."/>
            <person name="Yin W.B."/>
            <person name="Stadler M."/>
            <person name="Zhang X."/>
            <person name="Liu X."/>
        </authorList>
    </citation>
    <scope>NUCLEOTIDE SEQUENCE [LARGE SCALE GENOMIC DNA]</scope>
    <source>
        <strain evidence="4">W106-1 / CGMCC3.15140</strain>
    </source>
</reference>
<evidence type="ECO:0000313" key="3">
    <source>
        <dbReference type="EMBL" id="ETS79490.1"/>
    </source>
</evidence>
<protein>
    <recommendedName>
        <fullName evidence="2">DUF6594 domain-containing protein</fullName>
    </recommendedName>
</protein>
<feature type="transmembrane region" description="Helical" evidence="1">
    <location>
        <begin position="92"/>
        <end position="114"/>
    </location>
</feature>
<dbReference type="GeneID" id="19274356"/>
<evidence type="ECO:0000313" key="4">
    <source>
        <dbReference type="Proteomes" id="UP000030651"/>
    </source>
</evidence>
<dbReference type="EMBL" id="KI912114">
    <property type="protein sequence ID" value="ETS79490.1"/>
    <property type="molecule type" value="Genomic_DNA"/>
</dbReference>
<dbReference type="KEGG" id="pfy:PFICI_09343"/>
<dbReference type="PANTHER" id="PTHR34502">
    <property type="entry name" value="DUF6594 DOMAIN-CONTAINING PROTEIN-RELATED"/>
    <property type="match status" value="1"/>
</dbReference>
<evidence type="ECO:0000259" key="2">
    <source>
        <dbReference type="Pfam" id="PF20237"/>
    </source>
</evidence>
<feature type="domain" description="DUF6594" evidence="2">
    <location>
        <begin position="12"/>
        <end position="153"/>
    </location>
</feature>
<evidence type="ECO:0000256" key="1">
    <source>
        <dbReference type="SAM" id="Phobius"/>
    </source>
</evidence>
<sequence length="153" mass="16887">MGAFPIRGLDLNSWDDEEDLVAMKPRLPPDSFSKWVNGVLFPFIHRFCGEKLKVSIILMMTQAMALRITQDPEAPELGDGIYTYRESLATTLVKIVTTVVASLFPLLSIVVLFVIESDSLKMGVIVAFSAFFALALALMTNARRIEIFAATSA</sequence>
<dbReference type="OMA" id="VAMKPRL"/>
<dbReference type="Pfam" id="PF20237">
    <property type="entry name" value="DUF6594"/>
    <property type="match status" value="1"/>
</dbReference>
<dbReference type="HOGENOM" id="CLU_1960343_0_0_1"/>
<organism evidence="3 4">
    <name type="scientific">Pestalotiopsis fici (strain W106-1 / CGMCC3.15140)</name>
    <dbReference type="NCBI Taxonomy" id="1229662"/>
    <lineage>
        <taxon>Eukaryota</taxon>
        <taxon>Fungi</taxon>
        <taxon>Dikarya</taxon>
        <taxon>Ascomycota</taxon>
        <taxon>Pezizomycotina</taxon>
        <taxon>Sordariomycetes</taxon>
        <taxon>Xylariomycetidae</taxon>
        <taxon>Amphisphaeriales</taxon>
        <taxon>Sporocadaceae</taxon>
        <taxon>Pestalotiopsis</taxon>
    </lineage>
</organism>
<dbReference type="PANTHER" id="PTHR34502:SF5">
    <property type="entry name" value="DUF6594 DOMAIN-CONTAINING PROTEIN"/>
    <property type="match status" value="1"/>
</dbReference>
<dbReference type="AlphaFoldDB" id="W3X060"/>
<gene>
    <name evidence="3" type="ORF">PFICI_09343</name>
</gene>
<accession>W3X060</accession>
<dbReference type="OrthoDB" id="5342093at2759"/>
<dbReference type="Proteomes" id="UP000030651">
    <property type="component" value="Unassembled WGS sequence"/>
</dbReference>
<keyword evidence="1" id="KW-0812">Transmembrane</keyword>
<dbReference type="InParanoid" id="W3X060"/>
<feature type="transmembrane region" description="Helical" evidence="1">
    <location>
        <begin position="120"/>
        <end position="139"/>
    </location>
</feature>
<proteinExistence type="predicted"/>
<keyword evidence="1" id="KW-1133">Transmembrane helix</keyword>
<dbReference type="RefSeq" id="XP_007836115.1">
    <property type="nucleotide sequence ID" value="XM_007837924.1"/>
</dbReference>
<name>W3X060_PESFW</name>